<feature type="transmembrane region" description="Helical" evidence="1">
    <location>
        <begin position="78"/>
        <end position="96"/>
    </location>
</feature>
<feature type="transmembrane region" description="Helical" evidence="1">
    <location>
        <begin position="45"/>
        <end position="66"/>
    </location>
</feature>
<keyword evidence="1" id="KW-1133">Transmembrane helix</keyword>
<comment type="caution">
    <text evidence="2">The sequence shown here is derived from an EMBL/GenBank/DDBJ whole genome shotgun (WGS) entry which is preliminary data.</text>
</comment>
<gene>
    <name evidence="2" type="ORF">A3D99_04110</name>
</gene>
<accession>A0A1G1X1X5</accession>
<evidence type="ECO:0000313" key="2">
    <source>
        <dbReference type="EMBL" id="OGY33973.1"/>
    </source>
</evidence>
<evidence type="ECO:0008006" key="4">
    <source>
        <dbReference type="Google" id="ProtNLM"/>
    </source>
</evidence>
<keyword evidence="1" id="KW-0472">Membrane</keyword>
<reference evidence="2 3" key="1">
    <citation type="journal article" date="2016" name="Nat. Commun.">
        <title>Thousands of microbial genomes shed light on interconnected biogeochemical processes in an aquifer system.</title>
        <authorList>
            <person name="Anantharaman K."/>
            <person name="Brown C.T."/>
            <person name="Hug L.A."/>
            <person name="Sharon I."/>
            <person name="Castelle C.J."/>
            <person name="Probst A.J."/>
            <person name="Thomas B.C."/>
            <person name="Singh A."/>
            <person name="Wilkins M.J."/>
            <person name="Karaoz U."/>
            <person name="Brodie E.L."/>
            <person name="Williams K.H."/>
            <person name="Hubbard S.S."/>
            <person name="Banfield J.F."/>
        </authorList>
    </citation>
    <scope>NUCLEOTIDE SEQUENCE [LARGE SCALE GENOMIC DNA]</scope>
</reference>
<dbReference type="Proteomes" id="UP000177528">
    <property type="component" value="Unassembled WGS sequence"/>
</dbReference>
<organism evidence="2 3">
    <name type="scientific">Candidatus Andersenbacteria bacterium RIFCSPHIGHO2_12_FULL_45_11</name>
    <dbReference type="NCBI Taxonomy" id="1797281"/>
    <lineage>
        <taxon>Bacteria</taxon>
        <taxon>Candidatus Anderseniibacteriota</taxon>
    </lineage>
</organism>
<evidence type="ECO:0000313" key="3">
    <source>
        <dbReference type="Proteomes" id="UP000177528"/>
    </source>
</evidence>
<keyword evidence="1" id="KW-0812">Transmembrane</keyword>
<evidence type="ECO:0000256" key="1">
    <source>
        <dbReference type="SAM" id="Phobius"/>
    </source>
</evidence>
<feature type="transmembrane region" description="Helical" evidence="1">
    <location>
        <begin position="134"/>
        <end position="155"/>
    </location>
</feature>
<name>A0A1G1X1X5_9BACT</name>
<feature type="transmembrane region" description="Helical" evidence="1">
    <location>
        <begin position="162"/>
        <end position="182"/>
    </location>
</feature>
<dbReference type="EMBL" id="MHHR01000024">
    <property type="protein sequence ID" value="OGY33973.1"/>
    <property type="molecule type" value="Genomic_DNA"/>
</dbReference>
<protein>
    <recommendedName>
        <fullName evidence="4">DUF2157 domain-containing protein</fullName>
    </recommendedName>
</protein>
<dbReference type="AlphaFoldDB" id="A0A1G1X1X5"/>
<proteinExistence type="predicted"/>
<feature type="transmembrane region" description="Helical" evidence="1">
    <location>
        <begin position="287"/>
        <end position="308"/>
    </location>
</feature>
<feature type="transmembrane region" description="Helical" evidence="1">
    <location>
        <begin position="188"/>
        <end position="205"/>
    </location>
</feature>
<feature type="transmembrane region" description="Helical" evidence="1">
    <location>
        <begin position="103"/>
        <end position="122"/>
    </location>
</feature>
<sequence>MNKEELLTSITRASAAHTISQTDVLEAWQHGQGGATRVVRKKMSLTNILTGIGGIIVALGIVLLFQQHWQSFGVNMRIFVTLGFGIILYLAGALLYKTPSVRSVAWAMFLAFSLVTPFGIWVTFDSLHAQFPFFGYETVISLIMFTWFLASFFIFRLRLFQLAAVLSGSILYFGVTGDFLAHNPAIDLASAFEYRFLILGISYILMGFAGWMYPMGAMMFLGAALGLGGYAPSANLFWEIVFPGLALGAMFMSIPLKSKPVLVVGSLYLMAYIIKITAEYFSDTLGWPIALILAGFALIGIGYGSLMLGKRYVTQARPVE</sequence>